<dbReference type="PANTHER" id="PTHR10579">
    <property type="entry name" value="CALCIUM-ACTIVATED CHLORIDE CHANNEL REGULATOR"/>
    <property type="match status" value="1"/>
</dbReference>
<dbReference type="Gene3D" id="3.40.50.410">
    <property type="entry name" value="von Willebrand factor, type A domain"/>
    <property type="match status" value="1"/>
</dbReference>
<dbReference type="Proteomes" id="UP000481153">
    <property type="component" value="Unassembled WGS sequence"/>
</dbReference>
<sequence>MSTTAEAPSAPTNPISRAIHLSTAVEHSEIAAGEIRTTFVDCHLIAPSVDDDQRKPIDVVVVLDRSRSMGRSKLGLCKKTIEFLATQLTAQDRMGIVTYHSLVETTFALTRMTADGKDFLSQRLDAIVTDAGTNLSSGLFAGIAAVQDPNRPDNKEHNPVKSVLLLTDGEANKGVTDPTEFSPAGLASMLQGVLDPQVSVHTFGYGSDHDATLLGQLADIGRGSYYFVQNVDGVALAFANCLGGLLSVVAQNIKLECIASPGVLIQSVKTKRPVTTVTNQVHYEVDMGDMFADESRDLLVEVQLTPQNPQESMNVVEFRLRYANVVGSSMDKASSTATISRPAIVKNDAVNEHVVVQKQRVLVAEAIEAAKALASRQDFEQGRKMLLAVKERLEADMDKTPTIAALLASLVNDLDRSVASMSSAAEYRSVGHGRMEQTMQQLWTQRVNNVDFEEKELNASLEEQRNAAPNAAARPYAHFNRFGNAIQSRMMKKAFEVTK</sequence>
<proteinExistence type="predicted"/>
<organism evidence="2 3">
    <name type="scientific">Aphanomyces euteiches</name>
    <dbReference type="NCBI Taxonomy" id="100861"/>
    <lineage>
        <taxon>Eukaryota</taxon>
        <taxon>Sar</taxon>
        <taxon>Stramenopiles</taxon>
        <taxon>Oomycota</taxon>
        <taxon>Saprolegniomycetes</taxon>
        <taxon>Saprolegniales</taxon>
        <taxon>Verrucalvaceae</taxon>
        <taxon>Aphanomyces</taxon>
    </lineage>
</organism>
<dbReference type="InterPro" id="IPR036465">
    <property type="entry name" value="vWFA_dom_sf"/>
</dbReference>
<dbReference type="SMART" id="SM00327">
    <property type="entry name" value="VWA"/>
    <property type="match status" value="1"/>
</dbReference>
<comment type="caution">
    <text evidence="2">The sequence shown here is derived from an EMBL/GenBank/DDBJ whole genome shotgun (WGS) entry which is preliminary data.</text>
</comment>
<dbReference type="AlphaFoldDB" id="A0A6G0WNC4"/>
<dbReference type="PROSITE" id="PS50234">
    <property type="entry name" value="VWFA"/>
    <property type="match status" value="1"/>
</dbReference>
<evidence type="ECO:0000259" key="1">
    <source>
        <dbReference type="PROSITE" id="PS50234"/>
    </source>
</evidence>
<dbReference type="InterPro" id="IPR002035">
    <property type="entry name" value="VWF_A"/>
</dbReference>
<gene>
    <name evidence="2" type="ORF">Ae201684_013420</name>
</gene>
<dbReference type="SUPFAM" id="SSF53300">
    <property type="entry name" value="vWA-like"/>
    <property type="match status" value="1"/>
</dbReference>
<reference evidence="2 3" key="1">
    <citation type="submission" date="2019-07" db="EMBL/GenBank/DDBJ databases">
        <title>Genomics analysis of Aphanomyces spp. identifies a new class of oomycete effector associated with host adaptation.</title>
        <authorList>
            <person name="Gaulin E."/>
        </authorList>
    </citation>
    <scope>NUCLEOTIDE SEQUENCE [LARGE SCALE GENOMIC DNA]</scope>
    <source>
        <strain evidence="2 3">ATCC 201684</strain>
    </source>
</reference>
<dbReference type="Pfam" id="PF00092">
    <property type="entry name" value="VWA"/>
    <property type="match status" value="1"/>
</dbReference>
<feature type="domain" description="VWFA" evidence="1">
    <location>
        <begin position="58"/>
        <end position="249"/>
    </location>
</feature>
<dbReference type="EMBL" id="VJMJ01000172">
    <property type="protein sequence ID" value="KAF0728851.1"/>
    <property type="molecule type" value="Genomic_DNA"/>
</dbReference>
<dbReference type="VEuPathDB" id="FungiDB:AeMF1_001243"/>
<protein>
    <recommendedName>
        <fullName evidence="1">VWFA domain-containing protein</fullName>
    </recommendedName>
</protein>
<dbReference type="PANTHER" id="PTHR10579:SF43">
    <property type="entry name" value="ZINC FINGER (C3HC4-TYPE RING FINGER) FAMILY PROTEIN"/>
    <property type="match status" value="1"/>
</dbReference>
<evidence type="ECO:0000313" key="3">
    <source>
        <dbReference type="Proteomes" id="UP000481153"/>
    </source>
</evidence>
<keyword evidence="3" id="KW-1185">Reference proteome</keyword>
<dbReference type="PRINTS" id="PR00453">
    <property type="entry name" value="VWFADOMAIN"/>
</dbReference>
<accession>A0A6G0WNC4</accession>
<name>A0A6G0WNC4_9STRA</name>
<dbReference type="InterPro" id="IPR051266">
    <property type="entry name" value="CLCR"/>
</dbReference>
<evidence type="ECO:0000313" key="2">
    <source>
        <dbReference type="EMBL" id="KAF0728851.1"/>
    </source>
</evidence>